<evidence type="ECO:0000256" key="4">
    <source>
        <dbReference type="PIRSR" id="PIRSR606710-1"/>
    </source>
</evidence>
<name>A0AAW8YLL8_PEDAC</name>
<dbReference type="Proteomes" id="UP001280415">
    <property type="component" value="Unassembled WGS sequence"/>
</dbReference>
<dbReference type="Gene3D" id="2.60.120.200">
    <property type="match status" value="1"/>
</dbReference>
<evidence type="ECO:0000256" key="3">
    <source>
        <dbReference type="ARBA" id="ARBA00023295"/>
    </source>
</evidence>
<feature type="active site" description="Proton acceptor" evidence="4">
    <location>
        <position position="16"/>
    </location>
</feature>
<evidence type="ECO:0000256" key="2">
    <source>
        <dbReference type="ARBA" id="ARBA00022801"/>
    </source>
</evidence>
<dbReference type="Gene3D" id="2.115.10.20">
    <property type="entry name" value="Glycosyl hydrolase domain, family 43"/>
    <property type="match status" value="1"/>
</dbReference>
<dbReference type="SUPFAM" id="SSF75005">
    <property type="entry name" value="Arabinanase/levansucrase/invertase"/>
    <property type="match status" value="1"/>
</dbReference>
<evidence type="ECO:0000313" key="8">
    <source>
        <dbReference type="EMBL" id="MDV2910449.1"/>
    </source>
</evidence>
<comment type="similarity">
    <text evidence="1 6">Belongs to the glycosyl hydrolase 43 family.</text>
</comment>
<feature type="site" description="Important for catalytic activity, responsible for pKa modulation of the active site Glu and correct orientation of both the proton donor and substrate" evidence="5">
    <location>
        <position position="129"/>
    </location>
</feature>
<evidence type="ECO:0000313" key="9">
    <source>
        <dbReference type="Proteomes" id="UP001280415"/>
    </source>
</evidence>
<dbReference type="CDD" id="cd09000">
    <property type="entry name" value="GH43_SXA-like"/>
    <property type="match status" value="1"/>
</dbReference>
<proteinExistence type="inferred from homology"/>
<accession>A0AAW8YLL8</accession>
<dbReference type="SUPFAM" id="SSF49899">
    <property type="entry name" value="Concanavalin A-like lectins/glucanases"/>
    <property type="match status" value="1"/>
</dbReference>
<dbReference type="InterPro" id="IPR051795">
    <property type="entry name" value="Glycosyl_Hydrlase_43"/>
</dbReference>
<keyword evidence="2 6" id="KW-0378">Hydrolase</keyword>
<dbReference type="Pfam" id="PF17851">
    <property type="entry name" value="GH43_C2"/>
    <property type="match status" value="1"/>
</dbReference>
<dbReference type="PANTHER" id="PTHR42812">
    <property type="entry name" value="BETA-XYLOSIDASE"/>
    <property type="match status" value="1"/>
</dbReference>
<feature type="active site" description="Proton donor" evidence="4">
    <location>
        <position position="189"/>
    </location>
</feature>
<comment type="caution">
    <text evidence="8">The sequence shown here is derived from an EMBL/GenBank/DDBJ whole genome shotgun (WGS) entry which is preliminary data.</text>
</comment>
<dbReference type="PANTHER" id="PTHR42812:SF12">
    <property type="entry name" value="BETA-XYLOSIDASE-RELATED"/>
    <property type="match status" value="1"/>
</dbReference>
<dbReference type="InterPro" id="IPR013320">
    <property type="entry name" value="ConA-like_dom_sf"/>
</dbReference>
<dbReference type="RefSeq" id="WP_317051880.1">
    <property type="nucleotide sequence ID" value="NZ_CP140878.1"/>
</dbReference>
<dbReference type="EMBL" id="JAWJAX010000001">
    <property type="protein sequence ID" value="MDV2910449.1"/>
    <property type="molecule type" value="Genomic_DNA"/>
</dbReference>
<reference evidence="8" key="2">
    <citation type="submission" date="2023-10" db="EMBL/GenBank/DDBJ databases">
        <authorList>
            <person name="Khurajog B."/>
        </authorList>
    </citation>
    <scope>NUCLEOTIDE SEQUENCE</scope>
    <source>
        <strain evidence="8">BF14</strain>
    </source>
</reference>
<sequence length="540" mass="61434">MKTKIVNPVLPGFNADPSMIRVGDTYYIANSTFEWFPGVRLHESKDMVHWQLLPSPLSTTTLLDMKGNPASGGIWAPDLSYADGKFWLVYTDVKVTEGAFKDMTNYLTTATDIRGPWSDPIKLNGVGFDASLFHDQNGRKYLVQQTWDHREYHHPFDGITLTEFDVTTMKLKPETARTIYRGTEVKLVEGPHLYQKDGYYYLFAAEGGTVFTHQEVVARSKTLDANSFETEPDGPFITNFDTPDMEIQKQGHGALVNTPSGEWYYASLCARSWNHANESRHDPRGWSTLGRETAIQKVEWDDQGWPRIVGGHGGQVEVEAPKDAILSAGSADHSRHDEFDQPALDLDWNTLRVPFTAKMGHTGKGYLELVGRGSLASNFDVSMIAQRWQAFNFTAETKVKFDPFSYQQMAGLTNFYNDKHWSWVFITRDENRGKVIEVAENNRGNYTSYLKDHAIKVPDDVDEVWLRTQVEKQTYYYEYSFDGQEWQRIPVELDAAVLSDDYVLQTYGGFFTGAFVGLAAVDYSGYEVPAQFGYFDYQEK</sequence>
<dbReference type="Pfam" id="PF04616">
    <property type="entry name" value="Glyco_hydro_43"/>
    <property type="match status" value="1"/>
</dbReference>
<dbReference type="InterPro" id="IPR041542">
    <property type="entry name" value="GH43_C2"/>
</dbReference>
<keyword evidence="3 6" id="KW-0326">Glycosidase</keyword>
<evidence type="ECO:0000256" key="5">
    <source>
        <dbReference type="PIRSR" id="PIRSR606710-2"/>
    </source>
</evidence>
<organism evidence="8 9">
    <name type="scientific">Pediococcus acidilactici</name>
    <dbReference type="NCBI Taxonomy" id="1254"/>
    <lineage>
        <taxon>Bacteria</taxon>
        <taxon>Bacillati</taxon>
        <taxon>Bacillota</taxon>
        <taxon>Bacilli</taxon>
        <taxon>Lactobacillales</taxon>
        <taxon>Lactobacillaceae</taxon>
        <taxon>Pediococcus</taxon>
        <taxon>Pediococcus acidilactici group</taxon>
    </lineage>
</organism>
<dbReference type="InterPro" id="IPR023296">
    <property type="entry name" value="Glyco_hydro_beta-prop_sf"/>
</dbReference>
<gene>
    <name evidence="8" type="ORF">R0H03_01005</name>
</gene>
<dbReference type="GO" id="GO:0005975">
    <property type="term" value="P:carbohydrate metabolic process"/>
    <property type="evidence" value="ECO:0007669"/>
    <property type="project" value="InterPro"/>
</dbReference>
<dbReference type="GO" id="GO:0004553">
    <property type="term" value="F:hydrolase activity, hydrolyzing O-glycosyl compounds"/>
    <property type="evidence" value="ECO:0007669"/>
    <property type="project" value="InterPro"/>
</dbReference>
<evidence type="ECO:0000256" key="6">
    <source>
        <dbReference type="RuleBase" id="RU361187"/>
    </source>
</evidence>
<dbReference type="AlphaFoldDB" id="A0AAW8YLL8"/>
<reference evidence="8" key="1">
    <citation type="journal article" date="2023" name="PeerJ">
        <title>Selection and evaluation of lactic acid bacteria from chicken feces in Thailand as potential probiotics.</title>
        <authorList>
            <person name="Khurajog B."/>
            <person name="Disastra Y."/>
            <person name="Lawwyne L.D."/>
            <person name="Sirichokchatchawan W."/>
            <person name="Niyomtham W."/>
            <person name="Yindee J."/>
            <person name="Hampson D.J."/>
            <person name="Prapasarakul N."/>
        </authorList>
    </citation>
    <scope>NUCLEOTIDE SEQUENCE</scope>
    <source>
        <strain evidence="8">BF14</strain>
    </source>
</reference>
<evidence type="ECO:0000259" key="7">
    <source>
        <dbReference type="Pfam" id="PF17851"/>
    </source>
</evidence>
<dbReference type="InterPro" id="IPR006710">
    <property type="entry name" value="Glyco_hydro_43"/>
</dbReference>
<feature type="domain" description="Beta-xylosidase C-terminal Concanavalin A-like" evidence="7">
    <location>
        <begin position="337"/>
        <end position="538"/>
    </location>
</feature>
<evidence type="ECO:0000256" key="1">
    <source>
        <dbReference type="ARBA" id="ARBA00009865"/>
    </source>
</evidence>
<protein>
    <submittedName>
        <fullName evidence="8">Glycoside hydrolase family 43 protein</fullName>
    </submittedName>
</protein>